<evidence type="ECO:0000313" key="4">
    <source>
        <dbReference type="Proteomes" id="UP001180536"/>
    </source>
</evidence>
<gene>
    <name evidence="3" type="ORF">J2X16_004356</name>
</gene>
<dbReference type="CDD" id="cd00118">
    <property type="entry name" value="LysM"/>
    <property type="match status" value="1"/>
</dbReference>
<feature type="compositionally biased region" description="Basic and acidic residues" evidence="1">
    <location>
        <begin position="136"/>
        <end position="148"/>
    </location>
</feature>
<reference evidence="3 4" key="1">
    <citation type="submission" date="2023-07" db="EMBL/GenBank/DDBJ databases">
        <title>Sorghum-associated microbial communities from plants grown in Nebraska, USA.</title>
        <authorList>
            <person name="Schachtman D."/>
        </authorList>
    </citation>
    <scope>NUCLEOTIDE SEQUENCE [LARGE SCALE GENOMIC DNA]</scope>
    <source>
        <strain evidence="3 4">BE310</strain>
    </source>
</reference>
<dbReference type="Pfam" id="PF01476">
    <property type="entry name" value="LysM"/>
    <property type="match status" value="1"/>
</dbReference>
<feature type="compositionally biased region" description="Low complexity" evidence="1">
    <location>
        <begin position="158"/>
        <end position="167"/>
    </location>
</feature>
<proteinExistence type="predicted"/>
<comment type="caution">
    <text evidence="3">The sequence shown here is derived from an EMBL/GenBank/DDBJ whole genome shotgun (WGS) entry which is preliminary data.</text>
</comment>
<dbReference type="RefSeq" id="WP_310348316.1">
    <property type="nucleotide sequence ID" value="NZ_JAVDXQ010000006.1"/>
</dbReference>
<evidence type="ECO:0000259" key="2">
    <source>
        <dbReference type="PROSITE" id="PS51782"/>
    </source>
</evidence>
<dbReference type="Proteomes" id="UP001180536">
    <property type="component" value="Unassembled WGS sequence"/>
</dbReference>
<feature type="region of interest" description="Disordered" evidence="1">
    <location>
        <begin position="136"/>
        <end position="167"/>
    </location>
</feature>
<dbReference type="InterPro" id="IPR036779">
    <property type="entry name" value="LysM_dom_sf"/>
</dbReference>
<evidence type="ECO:0000256" key="1">
    <source>
        <dbReference type="SAM" id="MobiDB-lite"/>
    </source>
</evidence>
<organism evidence="3 4">
    <name type="scientific">Pelomonas aquatica</name>
    <dbReference type="NCBI Taxonomy" id="431058"/>
    <lineage>
        <taxon>Bacteria</taxon>
        <taxon>Pseudomonadati</taxon>
        <taxon>Pseudomonadota</taxon>
        <taxon>Betaproteobacteria</taxon>
        <taxon>Burkholderiales</taxon>
        <taxon>Sphaerotilaceae</taxon>
        <taxon>Roseateles</taxon>
    </lineage>
</organism>
<dbReference type="Gene3D" id="3.10.350.10">
    <property type="entry name" value="LysM domain"/>
    <property type="match status" value="1"/>
</dbReference>
<name>A0ABU1ZEV2_9BURK</name>
<evidence type="ECO:0000313" key="3">
    <source>
        <dbReference type="EMBL" id="MDR7298988.1"/>
    </source>
</evidence>
<accession>A0ABU1ZEV2</accession>
<sequence>MTTISRVTPAVTALQDTPPAGRRYEVQHGDSLDRIAADHGVALDALLAANPQLHSPDLVHVGESLYLPEPLSNTVADLLPEPTHGLLHDIPLLALYRFDPSWRRDTYDAAVRVGNAVLTSGRPFFDHVAPEGTLRRDGRREFVADRHAAPSMPRPDAPGDAAVDPDH</sequence>
<keyword evidence="4" id="KW-1185">Reference proteome</keyword>
<protein>
    <submittedName>
        <fullName evidence="3">LysM repeat protein</fullName>
    </submittedName>
</protein>
<feature type="domain" description="LysM" evidence="2">
    <location>
        <begin position="22"/>
        <end position="67"/>
    </location>
</feature>
<dbReference type="SMART" id="SM00257">
    <property type="entry name" value="LysM"/>
    <property type="match status" value="1"/>
</dbReference>
<dbReference type="PROSITE" id="PS51782">
    <property type="entry name" value="LYSM"/>
    <property type="match status" value="1"/>
</dbReference>
<dbReference type="SUPFAM" id="SSF54106">
    <property type="entry name" value="LysM domain"/>
    <property type="match status" value="1"/>
</dbReference>
<dbReference type="EMBL" id="JAVDXQ010000006">
    <property type="protein sequence ID" value="MDR7298988.1"/>
    <property type="molecule type" value="Genomic_DNA"/>
</dbReference>
<dbReference type="InterPro" id="IPR018392">
    <property type="entry name" value="LysM"/>
</dbReference>